<keyword evidence="4 7" id="KW-0812">Transmembrane</keyword>
<dbReference type="Proteomes" id="UP000008276">
    <property type="component" value="Chromosome"/>
</dbReference>
<organism evidence="9 10">
    <name type="scientific">Thermoanaerobacter wiegelii Rt8.B1</name>
    <dbReference type="NCBI Taxonomy" id="697303"/>
    <lineage>
        <taxon>Bacteria</taxon>
        <taxon>Bacillati</taxon>
        <taxon>Bacillota</taxon>
        <taxon>Clostridia</taxon>
        <taxon>Thermoanaerobacterales</taxon>
        <taxon>Thermoanaerobacteraceae</taxon>
        <taxon>Thermoanaerobacter</taxon>
    </lineage>
</organism>
<keyword evidence="5 7" id="KW-1133">Transmembrane helix</keyword>
<accession>G2MRI3</accession>
<reference evidence="9 10" key="1">
    <citation type="submission" date="2011-08" db="EMBL/GenBank/DDBJ databases">
        <title>Complete sequence of Thermoanaerobacter wiegelii Rt8.B1.</title>
        <authorList>
            <consortium name="US DOE Joint Genome Institute"/>
            <person name="Lucas S."/>
            <person name="Han J."/>
            <person name="Lapidus A."/>
            <person name="Cheng J.-F."/>
            <person name="Goodwin L."/>
            <person name="Pitluck S."/>
            <person name="Peters L."/>
            <person name="Mikhailova N."/>
            <person name="Zeytun A."/>
            <person name="Daligault H."/>
            <person name="Detter J.C."/>
            <person name="Han C."/>
            <person name="Tapia R."/>
            <person name="Land M."/>
            <person name="Hauser L."/>
            <person name="Kyrpides N."/>
            <person name="Ivanova N."/>
            <person name="Pagani I."/>
            <person name="Hemme C."/>
            <person name="Woyke T."/>
        </authorList>
    </citation>
    <scope>NUCLEOTIDE SEQUENCE [LARGE SCALE GENOMIC DNA]</scope>
    <source>
        <strain evidence="9 10">Rt8.B1</strain>
    </source>
</reference>
<dbReference type="InterPro" id="IPR020846">
    <property type="entry name" value="MFS_dom"/>
</dbReference>
<dbReference type="eggNOG" id="COG0477">
    <property type="taxonomic scope" value="Bacteria"/>
</dbReference>
<keyword evidence="6 7" id="KW-0472">Membrane</keyword>
<dbReference type="CDD" id="cd06173">
    <property type="entry name" value="MFS_MefA_like"/>
    <property type="match status" value="1"/>
</dbReference>
<feature type="transmembrane region" description="Helical" evidence="7">
    <location>
        <begin position="250"/>
        <end position="271"/>
    </location>
</feature>
<feature type="transmembrane region" description="Helical" evidence="7">
    <location>
        <begin position="136"/>
        <end position="158"/>
    </location>
</feature>
<sequence length="410" mass="45739">MKNKRSLFYFFCSQIAIDIGNWIIRISVIAYLYQITQSGFLTTLVLIIDTAPRIILSIPFTRFCKKVGERKCCITTSIIQTIILSVIFFSLKQTYLILILLFLKSLVETLYVVSSNILFPALVNDNAKLLNYNFKLSAISAAIVAIGQMLGGIIYAFLGIKFSIFINTLAFGISAIFLNLISKGIHLSNHTNIQKNYNFNTTNKYESITNHKMMNLLILSNFIAVIGGGMFNSILPVFVQSNLNTSPQVFGVIMGCFGIGALIATLTFSFISKSINSYNIFLLSLVGLGFVFVLLGFIRTQIITGVLTLFFGSFSAMRGTSSKTLVQLYDSSYKNNSMLGLYQSTQNLGLLLGMMIGSYIIYINNIKIGVFSAGLLYLFAVTIAYFGFIRYIKKARSLYIKIKIFIKKRG</sequence>
<dbReference type="Pfam" id="PF05977">
    <property type="entry name" value="MFS_3"/>
    <property type="match status" value="1"/>
</dbReference>
<protein>
    <submittedName>
        <fullName evidence="9">Major facilitator superfamily MFS_1</fullName>
    </submittedName>
</protein>
<evidence type="ECO:0000256" key="5">
    <source>
        <dbReference type="ARBA" id="ARBA00022989"/>
    </source>
</evidence>
<gene>
    <name evidence="9" type="ORF">Thewi_1969</name>
</gene>
<dbReference type="InterPro" id="IPR010290">
    <property type="entry name" value="TM_effector"/>
</dbReference>
<keyword evidence="3" id="KW-1003">Cell membrane</keyword>
<feature type="transmembrane region" description="Helical" evidence="7">
    <location>
        <begin position="97"/>
        <end position="124"/>
    </location>
</feature>
<dbReference type="SUPFAM" id="SSF103473">
    <property type="entry name" value="MFS general substrate transporter"/>
    <property type="match status" value="1"/>
</dbReference>
<feature type="domain" description="Major facilitator superfamily (MFS) profile" evidence="8">
    <location>
        <begin position="213"/>
        <end position="410"/>
    </location>
</feature>
<dbReference type="PANTHER" id="PTHR23513:SF6">
    <property type="entry name" value="MAJOR FACILITATOR SUPERFAMILY ASSOCIATED DOMAIN-CONTAINING PROTEIN"/>
    <property type="match status" value="1"/>
</dbReference>
<dbReference type="KEGG" id="twi:Thewi_1969"/>
<evidence type="ECO:0000313" key="9">
    <source>
        <dbReference type="EMBL" id="AEM79345.1"/>
    </source>
</evidence>
<keyword evidence="2" id="KW-0813">Transport</keyword>
<dbReference type="Gene3D" id="1.20.1250.20">
    <property type="entry name" value="MFS general substrate transporter like domains"/>
    <property type="match status" value="2"/>
</dbReference>
<dbReference type="STRING" id="697303.Thewi_1969"/>
<feature type="transmembrane region" description="Helical" evidence="7">
    <location>
        <begin position="341"/>
        <end position="362"/>
    </location>
</feature>
<evidence type="ECO:0000256" key="1">
    <source>
        <dbReference type="ARBA" id="ARBA00004651"/>
    </source>
</evidence>
<evidence type="ECO:0000256" key="2">
    <source>
        <dbReference type="ARBA" id="ARBA00022448"/>
    </source>
</evidence>
<dbReference type="GO" id="GO:0005886">
    <property type="term" value="C:plasma membrane"/>
    <property type="evidence" value="ECO:0007669"/>
    <property type="project" value="UniProtKB-SubCell"/>
</dbReference>
<dbReference type="HOGENOM" id="CLU_670714_0_0_9"/>
<evidence type="ECO:0000256" key="4">
    <source>
        <dbReference type="ARBA" id="ARBA00022692"/>
    </source>
</evidence>
<proteinExistence type="predicted"/>
<evidence type="ECO:0000256" key="3">
    <source>
        <dbReference type="ARBA" id="ARBA00022475"/>
    </source>
</evidence>
<comment type="subcellular location">
    <subcellularLocation>
        <location evidence="1">Cell membrane</location>
        <topology evidence="1">Multi-pass membrane protein</topology>
    </subcellularLocation>
</comment>
<dbReference type="AlphaFoldDB" id="G2MRI3"/>
<evidence type="ECO:0000259" key="8">
    <source>
        <dbReference type="PROSITE" id="PS50850"/>
    </source>
</evidence>
<feature type="transmembrane region" description="Helical" evidence="7">
    <location>
        <begin position="368"/>
        <end position="392"/>
    </location>
</feature>
<feature type="transmembrane region" description="Helical" evidence="7">
    <location>
        <begin position="216"/>
        <end position="238"/>
    </location>
</feature>
<dbReference type="EMBL" id="CP002991">
    <property type="protein sequence ID" value="AEM79345.1"/>
    <property type="molecule type" value="Genomic_DNA"/>
</dbReference>
<feature type="transmembrane region" description="Helical" evidence="7">
    <location>
        <begin position="39"/>
        <end position="60"/>
    </location>
</feature>
<name>G2MRI3_9THEO</name>
<keyword evidence="10" id="KW-1185">Reference proteome</keyword>
<evidence type="ECO:0000313" key="10">
    <source>
        <dbReference type="Proteomes" id="UP000008276"/>
    </source>
</evidence>
<feature type="transmembrane region" description="Helical" evidence="7">
    <location>
        <begin position="164"/>
        <end position="181"/>
    </location>
</feature>
<dbReference type="PROSITE" id="PS50850">
    <property type="entry name" value="MFS"/>
    <property type="match status" value="1"/>
</dbReference>
<dbReference type="InterPro" id="IPR036259">
    <property type="entry name" value="MFS_trans_sf"/>
</dbReference>
<feature type="transmembrane region" description="Helical" evidence="7">
    <location>
        <begin position="278"/>
        <end position="296"/>
    </location>
</feature>
<feature type="transmembrane region" description="Helical" evidence="7">
    <location>
        <begin position="7"/>
        <end position="33"/>
    </location>
</feature>
<dbReference type="GO" id="GO:0022857">
    <property type="term" value="F:transmembrane transporter activity"/>
    <property type="evidence" value="ECO:0007669"/>
    <property type="project" value="InterPro"/>
</dbReference>
<dbReference type="RefSeq" id="WP_014063292.1">
    <property type="nucleotide sequence ID" value="NC_015958.1"/>
</dbReference>
<dbReference type="PANTHER" id="PTHR23513">
    <property type="entry name" value="INTEGRAL MEMBRANE EFFLUX PROTEIN-RELATED"/>
    <property type="match status" value="1"/>
</dbReference>
<evidence type="ECO:0000256" key="6">
    <source>
        <dbReference type="ARBA" id="ARBA00023136"/>
    </source>
</evidence>
<evidence type="ECO:0000256" key="7">
    <source>
        <dbReference type="SAM" id="Phobius"/>
    </source>
</evidence>